<sequence>MTRRGLSGKDKDEKEVKTKASELLQTVEKTYDILNLCLNGPESKLEETKYCQPAMFLANCCALEKLRLEKPEVVEGASATAGLSLGEYNAIWFSGMLGFDDCLKVVRVRADAMQEVGCLADGSVFVFARHQVPVWIWQRVSLKPVCLGALLIVALLRLHTSITRPALTFGVAGQSWLKARQKKQGLEFRTPALDGTKLSKDGKSQLSKIQAAEGWRQVAAALQQYSGTEVQVFNAAMYKALRFGRNKQGAEVYDRICNLNISKQSATFTAAMTIQSRLRNPDAVRFIWEEAMSTCGLDAVLASARIRAAAQEGDVRVAAQVLDDMNHSGVEIDIGHVTSAIRACWSAGGQNHNAAKYLFYKVIPALNLKPNIITMNCFVGALQCAPLGDILSAVDTMKGWSIKHDEVFAETFLVTVLQKDSQDRWSSAKKVADRVRGQEPTRITAARDALEEYKAMGLRLSSKIKNEEANRSPQGMISIAGLDLQVLQELCDTAEKQTGEIDGRPAVCKVANLLFPKGYVCSGDRSAVEALKSLCDSKGALQAKFLKTSGAFHTSLMALRVRVTDMNFPKMDVYMNNRGGPQRKGTDPREINYDLAAQVSSPVLWQKLIEEMRQNGITEFYECGPMKQLKADIRRLRLR</sequence>
<dbReference type="InterPro" id="IPR016035">
    <property type="entry name" value="Acyl_Trfase/lysoPLipase"/>
</dbReference>
<dbReference type="PANTHER" id="PTHR47170:SF2">
    <property type="entry name" value="MALONYL-COA:ACP TRANSACYLASE (MAT) DOMAIN-CONTAINING PROTEIN"/>
    <property type="match status" value="1"/>
</dbReference>
<dbReference type="InterPro" id="IPR016036">
    <property type="entry name" value="Malonyl_transacylase_ACP-bd"/>
</dbReference>
<dbReference type="Gene3D" id="1.25.40.10">
    <property type="entry name" value="Tetratricopeptide repeat domain"/>
    <property type="match status" value="1"/>
</dbReference>
<accession>A0A1Q9DV96</accession>
<name>A0A1Q9DV96_SYMMI</name>
<evidence type="ECO:0000313" key="1">
    <source>
        <dbReference type="EMBL" id="OLP99092.1"/>
    </source>
</evidence>
<dbReference type="EMBL" id="LSRX01000374">
    <property type="protein sequence ID" value="OLP99092.1"/>
    <property type="molecule type" value="Genomic_DNA"/>
</dbReference>
<dbReference type="AlphaFoldDB" id="A0A1Q9DV96"/>
<reference evidence="1 2" key="1">
    <citation type="submission" date="2016-02" db="EMBL/GenBank/DDBJ databases">
        <title>Genome analysis of coral dinoflagellate symbionts highlights evolutionary adaptations to a symbiotic lifestyle.</title>
        <authorList>
            <person name="Aranda M."/>
            <person name="Li Y."/>
            <person name="Liew Y.J."/>
            <person name="Baumgarten S."/>
            <person name="Simakov O."/>
            <person name="Wilson M."/>
            <person name="Piel J."/>
            <person name="Ashoor H."/>
            <person name="Bougouffa S."/>
            <person name="Bajic V.B."/>
            <person name="Ryu T."/>
            <person name="Ravasi T."/>
            <person name="Bayer T."/>
            <person name="Micklem G."/>
            <person name="Kim H."/>
            <person name="Bhak J."/>
            <person name="Lajeunesse T.C."/>
            <person name="Voolstra C.R."/>
        </authorList>
    </citation>
    <scope>NUCLEOTIDE SEQUENCE [LARGE SCALE GENOMIC DNA]</scope>
    <source>
        <strain evidence="1 2">CCMP2467</strain>
    </source>
</reference>
<dbReference type="SUPFAM" id="SSF55048">
    <property type="entry name" value="Probable ACP-binding domain of malonyl-CoA ACP transacylase"/>
    <property type="match status" value="1"/>
</dbReference>
<dbReference type="OrthoDB" id="541883at2759"/>
<dbReference type="SUPFAM" id="SSF52151">
    <property type="entry name" value="FabD/lysophospholipase-like"/>
    <property type="match status" value="1"/>
</dbReference>
<dbReference type="InterPro" id="IPR052760">
    <property type="entry name" value="Mitochondrial_malonyltrans"/>
</dbReference>
<gene>
    <name evidence="1" type="primary">MCAT</name>
    <name evidence="1" type="ORF">AK812_SmicGene18367</name>
</gene>
<dbReference type="GO" id="GO:0016740">
    <property type="term" value="F:transferase activity"/>
    <property type="evidence" value="ECO:0007669"/>
    <property type="project" value="InterPro"/>
</dbReference>
<dbReference type="PANTHER" id="PTHR47170">
    <property type="entry name" value="MALONYL-COA ACP TRANSACYLASE, ACP-BINDING"/>
    <property type="match status" value="1"/>
</dbReference>
<dbReference type="InterPro" id="IPR011990">
    <property type="entry name" value="TPR-like_helical_dom_sf"/>
</dbReference>
<evidence type="ECO:0000313" key="2">
    <source>
        <dbReference type="Proteomes" id="UP000186817"/>
    </source>
</evidence>
<comment type="caution">
    <text evidence="1">The sequence shown here is derived from an EMBL/GenBank/DDBJ whole genome shotgun (WGS) entry which is preliminary data.</text>
</comment>
<keyword evidence="2" id="KW-1185">Reference proteome</keyword>
<dbReference type="Gene3D" id="3.30.70.250">
    <property type="entry name" value="Malonyl-CoA ACP transacylase, ACP-binding"/>
    <property type="match status" value="1"/>
</dbReference>
<protein>
    <submittedName>
        <fullName evidence="1">Malonyl-CoA-acyl carrier protein transacylase, mitochondrial</fullName>
    </submittedName>
</protein>
<dbReference type="InterPro" id="IPR001227">
    <property type="entry name" value="Ac_transferase_dom_sf"/>
</dbReference>
<organism evidence="1 2">
    <name type="scientific">Symbiodinium microadriaticum</name>
    <name type="common">Dinoflagellate</name>
    <name type="synonym">Zooxanthella microadriatica</name>
    <dbReference type="NCBI Taxonomy" id="2951"/>
    <lineage>
        <taxon>Eukaryota</taxon>
        <taxon>Sar</taxon>
        <taxon>Alveolata</taxon>
        <taxon>Dinophyceae</taxon>
        <taxon>Suessiales</taxon>
        <taxon>Symbiodiniaceae</taxon>
        <taxon>Symbiodinium</taxon>
    </lineage>
</organism>
<dbReference type="Proteomes" id="UP000186817">
    <property type="component" value="Unassembled WGS sequence"/>
</dbReference>
<dbReference type="Gene3D" id="3.40.366.10">
    <property type="entry name" value="Malonyl-Coenzyme A Acyl Carrier Protein, domain 2"/>
    <property type="match status" value="2"/>
</dbReference>
<proteinExistence type="predicted"/>